<dbReference type="Pfam" id="PF00171">
    <property type="entry name" value="Aldedh"/>
    <property type="match status" value="1"/>
</dbReference>
<evidence type="ECO:0000256" key="1">
    <source>
        <dbReference type="ARBA" id="ARBA00009986"/>
    </source>
</evidence>
<gene>
    <name evidence="6" type="ORF">A8806_11346</name>
</gene>
<feature type="active site" evidence="3">
    <location>
        <position position="244"/>
    </location>
</feature>
<evidence type="ECO:0000313" key="6">
    <source>
        <dbReference type="EMBL" id="PWJ23613.1"/>
    </source>
</evidence>
<dbReference type="PANTHER" id="PTHR42804:SF1">
    <property type="entry name" value="ALDEHYDE DEHYDROGENASE-RELATED"/>
    <property type="match status" value="1"/>
</dbReference>
<dbReference type="Proteomes" id="UP000245845">
    <property type="component" value="Unassembled WGS sequence"/>
</dbReference>
<reference evidence="6 7" key="1">
    <citation type="submission" date="2018-05" db="EMBL/GenBank/DDBJ databases">
        <title>The Hungate 1000. A catalogue of reference genomes from the rumen microbiome.</title>
        <authorList>
            <person name="Kelly W."/>
        </authorList>
    </citation>
    <scope>NUCLEOTIDE SEQUENCE [LARGE SCALE GENOMIC DNA]</scope>
    <source>
        <strain evidence="6 7">NLAE-zl-C242</strain>
    </source>
</reference>
<dbReference type="SUPFAM" id="SSF53720">
    <property type="entry name" value="ALDH-like"/>
    <property type="match status" value="1"/>
</dbReference>
<dbReference type="PROSITE" id="PS00687">
    <property type="entry name" value="ALDEHYDE_DEHYDR_GLU"/>
    <property type="match status" value="1"/>
</dbReference>
<proteinExistence type="inferred from homology"/>
<dbReference type="InterPro" id="IPR029510">
    <property type="entry name" value="Ald_DH_CS_GLU"/>
</dbReference>
<dbReference type="InterPro" id="IPR015590">
    <property type="entry name" value="Aldehyde_DH_dom"/>
</dbReference>
<dbReference type="Gene3D" id="3.40.309.10">
    <property type="entry name" value="Aldehyde Dehydrogenase, Chain A, domain 2"/>
    <property type="match status" value="1"/>
</dbReference>
<sequence length="468" mass="51530">MDIRKLYINGEWVESEGHEYIDIENPDTHEIFAQVPRGNKDDVDKAVRAARAAFETWQYTPLEQRTALMEKVVNGLESRRQDLIETITKELGSPYKVSAEVHTDPFILEAKHYIKVAKNFPYEERRQTSVVVREPVGVVGGLTPWNFPLEQIEKKVVPALLAGNCVVLKPSQFTPMTAYILAEEIHKAGYPAGVFNLVTGRGGEVGDALAAHPDVDMISFTGSTDAGRAVAIKGLSNIKKLALELGGKSAAIFLKGGDWENGVNGVLETVMLNGGQTCNALTRMLVPEDETGKIEEILKRKAAEYHFGPLNNPQTTLGPLASRKQFDRVRKYIETGISEGARLLIGEVPEDNGSYNVKPVIFCDVTPDMVIAREEIFGPVLVVLTYKTVEEAIEIANDSIYGLAGAVYGPEKEANETARKMKTGTVYVNEGQWDEASPFGGYKQSGLGREGGIEGYEEFLEIKTIYDK</sequence>
<dbReference type="PANTHER" id="PTHR42804">
    <property type="entry name" value="ALDEHYDE DEHYDROGENASE"/>
    <property type="match status" value="1"/>
</dbReference>
<protein>
    <submittedName>
        <fullName evidence="6">Betaine-aldehyde dehydrogenase</fullName>
    </submittedName>
</protein>
<dbReference type="FunFam" id="3.40.605.10:FF:000007">
    <property type="entry name" value="NAD/NADP-dependent betaine aldehyde dehydrogenase"/>
    <property type="match status" value="1"/>
</dbReference>
<evidence type="ECO:0000256" key="4">
    <source>
        <dbReference type="RuleBase" id="RU003345"/>
    </source>
</evidence>
<dbReference type="OrthoDB" id="9762913at2"/>
<dbReference type="CDD" id="cd07138">
    <property type="entry name" value="ALDH_CddD_SSP0762"/>
    <property type="match status" value="1"/>
</dbReference>
<dbReference type="AlphaFoldDB" id="A0A2Y9BHP2"/>
<organism evidence="6 7">
    <name type="scientific">Faecalicatena orotica</name>
    <dbReference type="NCBI Taxonomy" id="1544"/>
    <lineage>
        <taxon>Bacteria</taxon>
        <taxon>Bacillati</taxon>
        <taxon>Bacillota</taxon>
        <taxon>Clostridia</taxon>
        <taxon>Lachnospirales</taxon>
        <taxon>Lachnospiraceae</taxon>
        <taxon>Faecalicatena</taxon>
    </lineage>
</organism>
<dbReference type="Gene3D" id="3.40.605.10">
    <property type="entry name" value="Aldehyde Dehydrogenase, Chain A, domain 1"/>
    <property type="match status" value="1"/>
</dbReference>
<evidence type="ECO:0000256" key="3">
    <source>
        <dbReference type="PROSITE-ProRule" id="PRU10007"/>
    </source>
</evidence>
<evidence type="ECO:0000256" key="2">
    <source>
        <dbReference type="ARBA" id="ARBA00023002"/>
    </source>
</evidence>
<comment type="caution">
    <text evidence="6">The sequence shown here is derived from an EMBL/GenBank/DDBJ whole genome shotgun (WGS) entry which is preliminary data.</text>
</comment>
<dbReference type="InterPro" id="IPR016161">
    <property type="entry name" value="Ald_DH/histidinol_DH"/>
</dbReference>
<evidence type="ECO:0000313" key="7">
    <source>
        <dbReference type="Proteomes" id="UP000245845"/>
    </source>
</evidence>
<dbReference type="GO" id="GO:0016620">
    <property type="term" value="F:oxidoreductase activity, acting on the aldehyde or oxo group of donors, NAD or NADP as acceptor"/>
    <property type="evidence" value="ECO:0007669"/>
    <property type="project" value="InterPro"/>
</dbReference>
<name>A0A2Y9BHP2_9FIRM</name>
<dbReference type="InterPro" id="IPR016162">
    <property type="entry name" value="Ald_DH_N"/>
</dbReference>
<dbReference type="InterPro" id="IPR016163">
    <property type="entry name" value="Ald_DH_C"/>
</dbReference>
<comment type="similarity">
    <text evidence="1 4">Belongs to the aldehyde dehydrogenase family.</text>
</comment>
<dbReference type="EMBL" id="QGDL01000013">
    <property type="protein sequence ID" value="PWJ23613.1"/>
    <property type="molecule type" value="Genomic_DNA"/>
</dbReference>
<keyword evidence="2 4" id="KW-0560">Oxidoreductase</keyword>
<accession>A0A2Y9BHP2</accession>
<keyword evidence="7" id="KW-1185">Reference proteome</keyword>
<evidence type="ECO:0000259" key="5">
    <source>
        <dbReference type="Pfam" id="PF00171"/>
    </source>
</evidence>
<dbReference type="RefSeq" id="WP_109732801.1">
    <property type="nucleotide sequence ID" value="NZ_BAAACK010000005.1"/>
</dbReference>
<feature type="domain" description="Aldehyde dehydrogenase" evidence="5">
    <location>
        <begin position="12"/>
        <end position="465"/>
    </location>
</feature>